<evidence type="ECO:0000313" key="2">
    <source>
        <dbReference type="Proteomes" id="UP001523550"/>
    </source>
</evidence>
<sequence>MSARLREGRLSVHACFSLLIVLAALLVGCDTGTDVDEQDAATPQASRDELVAQPSGLRVAASIPAEAEQAEFLRHQEAAHLLDAAHAVFMHAARARDSEMGHEAYRPELQEDFMEARAWLWLQLVEAVQSRHGDGIAMQPESRWDGNDWVAEGEPRPADLVWGVYLYHMHHREGWFEDETLRDSITRYPLGLLTGLSRHVYDGFYHDGRFHDGSDAQAVSLESMMEGLAAAHAMAYAWIRWQKPGGAEDMGGLERERLAGWLGRDPDQLLEKARAISEVLDEAWQEDRGYYHFDSDEMSLKTLGSLIRGHKGLYETLYIFGDESDRAVARTLFERSARMLEDAISLSADWGLPSRFRLGDAGLEVASEVVDVAAHWNLIAHISGGFSFDREREGTARLMSRHRSEFSQLLGRWIDEQIQGAMDYQMPDGILVSRLDFESGDVLDADHALRAISRFMIGAGEGYGSGDHFASPADWSDDPDKEAATRQLYQVLLDHGRFVEERLITGAR</sequence>
<name>A0ABT1G740_9GAMM</name>
<reference evidence="1 2" key="1">
    <citation type="submission" date="2022-03" db="EMBL/GenBank/DDBJ databases">
        <title>Genomic Encyclopedia of Type Strains, Phase III (KMG-III): the genomes of soil and plant-associated and newly described type strains.</title>
        <authorList>
            <person name="Whitman W."/>
        </authorList>
    </citation>
    <scope>NUCLEOTIDE SEQUENCE [LARGE SCALE GENOMIC DNA]</scope>
    <source>
        <strain evidence="1 2">BSker1</strain>
    </source>
</reference>
<protein>
    <submittedName>
        <fullName evidence="1">Uncharacterized protein</fullName>
    </submittedName>
</protein>
<comment type="caution">
    <text evidence="1">The sequence shown here is derived from an EMBL/GenBank/DDBJ whole genome shotgun (WGS) entry which is preliminary data.</text>
</comment>
<proteinExistence type="predicted"/>
<organism evidence="1 2">
    <name type="scientific">Natronospira proteinivora</name>
    <dbReference type="NCBI Taxonomy" id="1807133"/>
    <lineage>
        <taxon>Bacteria</taxon>
        <taxon>Pseudomonadati</taxon>
        <taxon>Pseudomonadota</taxon>
        <taxon>Gammaproteobacteria</taxon>
        <taxon>Natronospirales</taxon>
        <taxon>Natronospiraceae</taxon>
        <taxon>Natronospira</taxon>
    </lineage>
</organism>
<accession>A0ABT1G740</accession>
<evidence type="ECO:0000313" key="1">
    <source>
        <dbReference type="EMBL" id="MCP1726183.1"/>
    </source>
</evidence>
<dbReference type="Proteomes" id="UP001523550">
    <property type="component" value="Unassembled WGS sequence"/>
</dbReference>
<gene>
    <name evidence="1" type="ORF">J2T60_000148</name>
</gene>
<keyword evidence="2" id="KW-1185">Reference proteome</keyword>
<dbReference type="EMBL" id="JALJYF010000001">
    <property type="protein sequence ID" value="MCP1726183.1"/>
    <property type="molecule type" value="Genomic_DNA"/>
</dbReference>
<dbReference type="PROSITE" id="PS51257">
    <property type="entry name" value="PROKAR_LIPOPROTEIN"/>
    <property type="match status" value="1"/>
</dbReference>
<dbReference type="RefSeq" id="WP_253444028.1">
    <property type="nucleotide sequence ID" value="NZ_JALJYF010000001.1"/>
</dbReference>